<reference evidence="2 3" key="1">
    <citation type="submission" date="2021-03" db="EMBL/GenBank/DDBJ databases">
        <authorList>
            <person name="D'Agostino P."/>
            <person name="Huntemann M."/>
            <person name="Clum A."/>
            <person name="Spunde A."/>
            <person name="Palaniappan K."/>
            <person name="Ritter S."/>
            <person name="Mikhailova N."/>
            <person name="Chen I.-M."/>
            <person name="Stamatis D."/>
            <person name="Reddy T."/>
            <person name="O'Malley R."/>
            <person name="Daum C."/>
            <person name="Shapiro N."/>
            <person name="Ivanova N."/>
            <person name="Kyrpides N."/>
            <person name="Woyke T."/>
        </authorList>
    </citation>
    <scope>NUCLEOTIDE SEQUENCE [LARGE SCALE GENOMIC DNA]</scope>
    <source>
        <strain evidence="2 3">WS4403</strain>
    </source>
</reference>
<dbReference type="Proteomes" id="UP001195624">
    <property type="component" value="Unassembled WGS sequence"/>
</dbReference>
<accession>A0ABS4P9A8</accession>
<organism evidence="2 3">
    <name type="scientific">Winslowiella toletana</name>
    <dbReference type="NCBI Taxonomy" id="92490"/>
    <lineage>
        <taxon>Bacteria</taxon>
        <taxon>Pseudomonadati</taxon>
        <taxon>Pseudomonadota</taxon>
        <taxon>Gammaproteobacteria</taxon>
        <taxon>Enterobacterales</taxon>
        <taxon>Erwiniaceae</taxon>
        <taxon>Winslowiella</taxon>
    </lineage>
</organism>
<keyword evidence="3" id="KW-1185">Reference proteome</keyword>
<evidence type="ECO:0000256" key="1">
    <source>
        <dbReference type="SAM" id="Phobius"/>
    </source>
</evidence>
<keyword evidence="1" id="KW-1133">Transmembrane helix</keyword>
<sequence>MSVNDVIGGAITVIVILIISLFVDKMIKSGQNREKKIMQSGVGINITILSMKQTGLFINQNPVIEMKLKAEDKEKNESWLIEKHNETAMLIAMDAYQVGNVYEAKLGKNKEDIMFVRDASGRPVPAKP</sequence>
<reference evidence="3" key="2">
    <citation type="submission" date="2023-07" db="EMBL/GenBank/DDBJ databases">
        <title>Genome mining of underrepresented organisms for secondary metabolites.</title>
        <authorList>
            <person name="D'Agostino P.M."/>
        </authorList>
    </citation>
    <scope>NUCLEOTIDE SEQUENCE [LARGE SCALE GENOMIC DNA]</scope>
    <source>
        <strain evidence="3">WS4403</strain>
    </source>
</reference>
<feature type="transmembrane region" description="Helical" evidence="1">
    <location>
        <begin position="6"/>
        <end position="23"/>
    </location>
</feature>
<gene>
    <name evidence="2" type="ORF">J2125_001949</name>
</gene>
<evidence type="ECO:0000313" key="2">
    <source>
        <dbReference type="EMBL" id="MBP2168757.1"/>
    </source>
</evidence>
<comment type="caution">
    <text evidence="2">The sequence shown here is derived from an EMBL/GenBank/DDBJ whole genome shotgun (WGS) entry which is preliminary data.</text>
</comment>
<keyword evidence="1" id="KW-0812">Transmembrane</keyword>
<keyword evidence="1" id="KW-0472">Membrane</keyword>
<protein>
    <submittedName>
        <fullName evidence="2">Uncharacterized protein</fullName>
    </submittedName>
</protein>
<dbReference type="EMBL" id="JAGGMQ010000001">
    <property type="protein sequence ID" value="MBP2168757.1"/>
    <property type="molecule type" value="Genomic_DNA"/>
</dbReference>
<evidence type="ECO:0000313" key="3">
    <source>
        <dbReference type="Proteomes" id="UP001195624"/>
    </source>
</evidence>
<name>A0ABS4P9A8_9GAMM</name>
<proteinExistence type="predicted"/>
<dbReference type="RefSeq" id="WP_026111494.1">
    <property type="nucleotide sequence ID" value="NZ_JAGGMQ010000001.1"/>
</dbReference>